<feature type="region of interest" description="Disordered" evidence="1">
    <location>
        <begin position="40"/>
        <end position="84"/>
    </location>
</feature>
<reference evidence="3" key="1">
    <citation type="journal article" date="2021" name="Proc. Natl. Acad. Sci. U.S.A.">
        <title>Three genomes in the algal genus Volvox reveal the fate of a haploid sex-determining region after a transition to homothallism.</title>
        <authorList>
            <person name="Yamamoto K."/>
            <person name="Hamaji T."/>
            <person name="Kawai-Toyooka H."/>
            <person name="Matsuzaki R."/>
            <person name="Takahashi F."/>
            <person name="Nishimura Y."/>
            <person name="Kawachi M."/>
            <person name="Noguchi H."/>
            <person name="Minakuchi Y."/>
            <person name="Umen J.G."/>
            <person name="Toyoda A."/>
            <person name="Nozaki H."/>
        </authorList>
    </citation>
    <scope>NUCLEOTIDE SEQUENCE</scope>
    <source>
        <strain evidence="3">NIES-3780</strain>
    </source>
</reference>
<proteinExistence type="predicted"/>
<dbReference type="PANTHER" id="PTHR34575">
    <property type="entry name" value="PROTEIN PAM68, CHLOROPLASTIC"/>
    <property type="match status" value="1"/>
</dbReference>
<feature type="compositionally biased region" description="Low complexity" evidence="1">
    <location>
        <begin position="56"/>
        <end position="66"/>
    </location>
</feature>
<evidence type="ECO:0000313" key="4">
    <source>
        <dbReference type="Proteomes" id="UP000747399"/>
    </source>
</evidence>
<dbReference type="Pfam" id="PF11947">
    <property type="entry name" value="DUF3464"/>
    <property type="match status" value="1"/>
</dbReference>
<keyword evidence="2" id="KW-1133">Transmembrane helix</keyword>
<keyword evidence="2" id="KW-0472">Membrane</keyword>
<dbReference type="InterPro" id="IPR021855">
    <property type="entry name" value="PAM68-like"/>
</dbReference>
<feature type="compositionally biased region" description="Basic and acidic residues" evidence="1">
    <location>
        <begin position="41"/>
        <end position="52"/>
    </location>
</feature>
<accession>A0A8J4EYA6</accession>
<feature type="transmembrane region" description="Helical" evidence="2">
    <location>
        <begin position="134"/>
        <end position="156"/>
    </location>
</feature>
<dbReference type="PANTHER" id="PTHR34575:SF1">
    <property type="entry name" value="PROTEIN PAM68, CHLOROPLASTIC"/>
    <property type="match status" value="1"/>
</dbReference>
<feature type="transmembrane region" description="Helical" evidence="2">
    <location>
        <begin position="102"/>
        <end position="122"/>
    </location>
</feature>
<evidence type="ECO:0000256" key="1">
    <source>
        <dbReference type="SAM" id="MobiDB-lite"/>
    </source>
</evidence>
<name>A0A8J4EYA6_9CHLO</name>
<evidence type="ECO:0008006" key="5">
    <source>
        <dbReference type="Google" id="ProtNLM"/>
    </source>
</evidence>
<dbReference type="EMBL" id="BNCO01000012">
    <property type="protein sequence ID" value="GIL52107.1"/>
    <property type="molecule type" value="Genomic_DNA"/>
</dbReference>
<organism evidence="3 4">
    <name type="scientific">Volvox africanus</name>
    <dbReference type="NCBI Taxonomy" id="51714"/>
    <lineage>
        <taxon>Eukaryota</taxon>
        <taxon>Viridiplantae</taxon>
        <taxon>Chlorophyta</taxon>
        <taxon>core chlorophytes</taxon>
        <taxon>Chlorophyceae</taxon>
        <taxon>CS clade</taxon>
        <taxon>Chlamydomonadales</taxon>
        <taxon>Volvocaceae</taxon>
        <taxon>Volvox</taxon>
    </lineage>
</organism>
<evidence type="ECO:0000313" key="3">
    <source>
        <dbReference type="EMBL" id="GIL52107.1"/>
    </source>
</evidence>
<keyword evidence="4" id="KW-1185">Reference proteome</keyword>
<gene>
    <name evidence="3" type="ORF">Vafri_8074</name>
</gene>
<evidence type="ECO:0000256" key="2">
    <source>
        <dbReference type="SAM" id="Phobius"/>
    </source>
</evidence>
<comment type="caution">
    <text evidence="3">The sequence shown here is derived from an EMBL/GenBank/DDBJ whole genome shotgun (WGS) entry which is preliminary data.</text>
</comment>
<keyword evidence="2" id="KW-0812">Transmembrane</keyword>
<protein>
    <recommendedName>
        <fullName evidence="5">Protein PAM68, chloroplastic</fullName>
    </recommendedName>
</protein>
<sequence length="188" mass="21063">MTTPIVRPFTAVPQRHFGMPIRHRRFMRVALLPMAAQKGFGEPKKEQAKRLDGPTQQQQGSRSSSGAPAAFQAPQEVPPAAARSRVVRETPQVVVDRMFRRILICTGVPVFTGMALFPLFYWLRVVQDIEYPLWIVYIAQVLTFGGGLLGITYGALSASWDPSREGSWLGWTELKANLAIVLNRNKQE</sequence>
<dbReference type="AlphaFoldDB" id="A0A8J4EYA6"/>
<dbReference type="Proteomes" id="UP000747399">
    <property type="component" value="Unassembled WGS sequence"/>
</dbReference>